<protein>
    <submittedName>
        <fullName evidence="1">Uncharacterized protein</fullName>
    </submittedName>
</protein>
<dbReference type="Proteomes" id="UP000218731">
    <property type="component" value="Plasmid pKF715B"/>
</dbReference>
<evidence type="ECO:0000313" key="2">
    <source>
        <dbReference type="EMBL" id="POF99458.1"/>
    </source>
</evidence>
<evidence type="ECO:0000313" key="4">
    <source>
        <dbReference type="Proteomes" id="UP000237378"/>
    </source>
</evidence>
<geneLocation type="plasmid" evidence="1">
    <name>pKF715B</name>
</geneLocation>
<dbReference type="RefSeq" id="WP_004574511.1">
    <property type="nucleotide sequence ID" value="NZ_AP015031.1"/>
</dbReference>
<dbReference type="Proteomes" id="UP000237378">
    <property type="component" value="Unassembled WGS sequence"/>
</dbReference>
<name>A0A1L7NPL2_PSEPU</name>
<proteinExistence type="predicted"/>
<geneLocation type="plasmid" evidence="3">
    <name>pkf715b dna</name>
</geneLocation>
<accession>A0A1L7NPL2</accession>
<evidence type="ECO:0000313" key="1">
    <source>
        <dbReference type="EMBL" id="BAW27384.1"/>
    </source>
</evidence>
<keyword evidence="1" id="KW-0614">Plasmid</keyword>
<dbReference type="EMBL" id="MING01000087">
    <property type="protein sequence ID" value="POF99458.1"/>
    <property type="molecule type" value="Genomic_DNA"/>
</dbReference>
<organism evidence="1 3">
    <name type="scientific">Pseudomonas putida</name>
    <name type="common">Arthrobacter siderocapsulatus</name>
    <dbReference type="NCBI Taxonomy" id="303"/>
    <lineage>
        <taxon>Bacteria</taxon>
        <taxon>Pseudomonadati</taxon>
        <taxon>Pseudomonadota</taxon>
        <taxon>Gammaproteobacteria</taxon>
        <taxon>Pseudomonadales</taxon>
        <taxon>Pseudomonadaceae</taxon>
        <taxon>Pseudomonas</taxon>
    </lineage>
</organism>
<dbReference type="AlphaFoldDB" id="A0A1L7NPL2"/>
<reference evidence="1 3" key="1">
    <citation type="submission" date="2015-11" db="EMBL/GenBank/DDBJ databases">
        <title>Complete genome sequencing of a biphenyl-degrading bacterium, Pseudomonas putida KF715 (=NBRC110667).</title>
        <authorList>
            <person name="Suenaga H."/>
            <person name="Fujihara N."/>
            <person name="Watanabe T."/>
            <person name="Hirose J."/>
            <person name="Kimura N."/>
            <person name="Yamazoe A."/>
            <person name="Hosoyama A."/>
            <person name="Shimodaira J."/>
            <person name="Furukawa K."/>
        </authorList>
    </citation>
    <scope>NUCLEOTIDE SEQUENCE [LARGE SCALE GENOMIC DNA]</scope>
    <source>
        <strain evidence="1 3">KF715</strain>
        <plasmid evidence="1">pKF715B</plasmid>
        <plasmid evidence="3">Plasmid pkf715b dna</plasmid>
    </source>
</reference>
<evidence type="ECO:0000313" key="3">
    <source>
        <dbReference type="Proteomes" id="UP000218731"/>
    </source>
</evidence>
<sequence>MSSVLHEFPEAFATRINKILEMPDPVPGNRVNGWFGGYGCRWCKCSRAWFTVLPFDMQSVAETVANMFMNAGLHDVTITLEGGVSKADGGKGYQVSARL</sequence>
<gene>
    <name evidence="2" type="ORF">BGP82_26700</name>
    <name evidence="1" type="ORF">KF715C_pB2780</name>
</gene>
<reference evidence="2 4" key="3">
    <citation type="submission" date="2018-03" db="EMBL/GenBank/DDBJ databases">
        <title>Draft genome of Pseudomonas putida strain KH-18-2.</title>
        <authorList>
            <person name="Yoshizawa S."/>
            <person name="Khan N.H."/>
            <person name="Nishimura M."/>
            <person name="Chiura H.X."/>
            <person name="Ogura Y."/>
            <person name="Hayashi T."/>
            <person name="Kogure K."/>
        </authorList>
    </citation>
    <scope>NUCLEOTIDE SEQUENCE [LARGE SCALE GENOMIC DNA]</scope>
    <source>
        <strain evidence="2 4">KH-18-2</strain>
    </source>
</reference>
<reference evidence="2 4" key="2">
    <citation type="submission" date="2016-08" db="EMBL/GenBank/DDBJ databases">
        <authorList>
            <person name="Seilhamer J.J."/>
        </authorList>
    </citation>
    <scope>NUCLEOTIDE SEQUENCE [LARGE SCALE GENOMIC DNA]</scope>
    <source>
        <strain evidence="2 4">KH-18-2</strain>
    </source>
</reference>
<dbReference type="EMBL" id="AP015031">
    <property type="protein sequence ID" value="BAW27384.1"/>
    <property type="molecule type" value="Genomic_DNA"/>
</dbReference>